<keyword evidence="2 3" id="KW-0040">ANK repeat</keyword>
<dbReference type="InterPro" id="IPR051070">
    <property type="entry name" value="NF-kappa-B_inhibitor"/>
</dbReference>
<dbReference type="SUPFAM" id="SSF48403">
    <property type="entry name" value="Ankyrin repeat"/>
    <property type="match status" value="1"/>
</dbReference>
<gene>
    <name evidence="5" type="ORF">CCMP2556_LOCUS10424</name>
</gene>
<evidence type="ECO:0000256" key="2">
    <source>
        <dbReference type="ARBA" id="ARBA00023043"/>
    </source>
</evidence>
<evidence type="ECO:0000256" key="1">
    <source>
        <dbReference type="ARBA" id="ARBA00022737"/>
    </source>
</evidence>
<feature type="compositionally biased region" description="Basic residues" evidence="4">
    <location>
        <begin position="505"/>
        <end position="518"/>
    </location>
</feature>
<dbReference type="Gene3D" id="1.25.40.20">
    <property type="entry name" value="Ankyrin repeat-containing domain"/>
    <property type="match status" value="1"/>
</dbReference>
<organism evidence="5 6">
    <name type="scientific">Durusdinium trenchii</name>
    <dbReference type="NCBI Taxonomy" id="1381693"/>
    <lineage>
        <taxon>Eukaryota</taxon>
        <taxon>Sar</taxon>
        <taxon>Alveolata</taxon>
        <taxon>Dinophyceae</taxon>
        <taxon>Suessiales</taxon>
        <taxon>Symbiodiniaceae</taxon>
        <taxon>Durusdinium</taxon>
    </lineage>
</organism>
<evidence type="ECO:0000256" key="4">
    <source>
        <dbReference type="SAM" id="MobiDB-lite"/>
    </source>
</evidence>
<feature type="region of interest" description="Disordered" evidence="4">
    <location>
        <begin position="358"/>
        <end position="518"/>
    </location>
</feature>
<reference evidence="5 6" key="1">
    <citation type="submission" date="2024-02" db="EMBL/GenBank/DDBJ databases">
        <authorList>
            <person name="Chen Y."/>
            <person name="Shah S."/>
            <person name="Dougan E. K."/>
            <person name="Thang M."/>
            <person name="Chan C."/>
        </authorList>
    </citation>
    <scope>NUCLEOTIDE SEQUENCE [LARGE SCALE GENOMIC DNA]</scope>
</reference>
<keyword evidence="1" id="KW-0677">Repeat</keyword>
<dbReference type="PANTHER" id="PTHR46680:SF3">
    <property type="entry name" value="NF-KAPPA-B INHIBITOR CACTUS"/>
    <property type="match status" value="1"/>
</dbReference>
<keyword evidence="6" id="KW-1185">Reference proteome</keyword>
<dbReference type="Proteomes" id="UP001642484">
    <property type="component" value="Unassembled WGS sequence"/>
</dbReference>
<accession>A0ABP0JAI6</accession>
<dbReference type="Pfam" id="PF00023">
    <property type="entry name" value="Ank"/>
    <property type="match status" value="1"/>
</dbReference>
<evidence type="ECO:0000256" key="3">
    <source>
        <dbReference type="PROSITE-ProRule" id="PRU00023"/>
    </source>
</evidence>
<dbReference type="InterPro" id="IPR002110">
    <property type="entry name" value="Ankyrin_rpt"/>
</dbReference>
<dbReference type="PROSITE" id="PS50088">
    <property type="entry name" value="ANK_REPEAT"/>
    <property type="match status" value="3"/>
</dbReference>
<dbReference type="PROSITE" id="PS50297">
    <property type="entry name" value="ANK_REP_REGION"/>
    <property type="match status" value="1"/>
</dbReference>
<dbReference type="SMART" id="SM00248">
    <property type="entry name" value="ANK"/>
    <property type="match status" value="4"/>
</dbReference>
<feature type="compositionally biased region" description="Basic and acidic residues" evidence="4">
    <location>
        <begin position="444"/>
        <end position="454"/>
    </location>
</feature>
<dbReference type="InterPro" id="IPR036770">
    <property type="entry name" value="Ankyrin_rpt-contain_sf"/>
</dbReference>
<evidence type="ECO:0000313" key="6">
    <source>
        <dbReference type="Proteomes" id="UP001642484"/>
    </source>
</evidence>
<dbReference type="Pfam" id="PF12796">
    <property type="entry name" value="Ank_2"/>
    <property type="match status" value="1"/>
</dbReference>
<dbReference type="EMBL" id="CAXAMN010004891">
    <property type="protein sequence ID" value="CAK9011382.1"/>
    <property type="molecule type" value="Genomic_DNA"/>
</dbReference>
<sequence>MVDLAPGDVCETASLVTLRSEESLDSALVLEVPPGQTLEVVEVGQGRRIKVKNSQGVEGWISSKTKLNEPLVIKRKKEMEEAMEGWEPKSTHEVKSVVTVRTGEALDSDVIGELKPGAIITLKELGVQNKRRALVDSGEVVGWISLVTKTGEHLVGKKVGASPKDKSMFGGGGSSGARVKDMLEACRCGDLEKLQKIVEPGTGIMSKFSQRPSLNASDIRGKTALIFAASYGHRAVVDYLLNKYKEIEVNAVDDTDKTALHHAARRSSTDDESQADIISSLLNAKAYIEARDHNGCTALMFAVANGNEAITRRLILAQANVNNFDYENHSCLNYATQFNQTKLVTLLKKAGAMDKLSLDDEEEEDDGTASSCMSPSSRLQLPRGLPESETASCAESMSTEAPETSPLSAVSGTTDGEAKKKKKKVKEGEGEASPSDGTKRKTKKADGETAEKGTKKTKKKGKTPAGLGEKGLMEAVAAPEDTTITVSEEQPWSQRCQMAPPMRSWPRRQRSRRRRNAL</sequence>
<feature type="compositionally biased region" description="Polar residues" evidence="4">
    <location>
        <begin position="368"/>
        <end position="379"/>
    </location>
</feature>
<feature type="compositionally biased region" description="Polar residues" evidence="4">
    <location>
        <begin position="389"/>
        <end position="414"/>
    </location>
</feature>
<evidence type="ECO:0000313" key="5">
    <source>
        <dbReference type="EMBL" id="CAK9011382.1"/>
    </source>
</evidence>
<name>A0ABP0JAI6_9DINO</name>
<feature type="repeat" description="ANK" evidence="3">
    <location>
        <begin position="220"/>
        <end position="252"/>
    </location>
</feature>
<feature type="compositionally biased region" description="Polar residues" evidence="4">
    <location>
        <begin position="482"/>
        <end position="496"/>
    </location>
</feature>
<proteinExistence type="predicted"/>
<comment type="caution">
    <text evidence="5">The sequence shown here is derived from an EMBL/GenBank/DDBJ whole genome shotgun (WGS) entry which is preliminary data.</text>
</comment>
<feature type="repeat" description="ANK" evidence="3">
    <location>
        <begin position="255"/>
        <end position="293"/>
    </location>
</feature>
<protein>
    <submittedName>
        <fullName evidence="5">Uncharacterized protein</fullName>
    </submittedName>
</protein>
<dbReference type="Gene3D" id="2.30.30.40">
    <property type="entry name" value="SH3 Domains"/>
    <property type="match status" value="1"/>
</dbReference>
<dbReference type="PANTHER" id="PTHR46680">
    <property type="entry name" value="NF-KAPPA-B INHIBITOR ALPHA"/>
    <property type="match status" value="1"/>
</dbReference>
<feature type="repeat" description="ANK" evidence="3">
    <location>
        <begin position="294"/>
        <end position="326"/>
    </location>
</feature>